<evidence type="ECO:0000313" key="6">
    <source>
        <dbReference type="Proteomes" id="UP000443843"/>
    </source>
</evidence>
<dbReference type="SMART" id="SM00342">
    <property type="entry name" value="HTH_ARAC"/>
    <property type="match status" value="1"/>
</dbReference>
<dbReference type="GO" id="GO:0043565">
    <property type="term" value="F:sequence-specific DNA binding"/>
    <property type="evidence" value="ECO:0007669"/>
    <property type="project" value="InterPro"/>
</dbReference>
<dbReference type="AlphaFoldDB" id="A0A844VZT6"/>
<reference evidence="5 6" key="1">
    <citation type="submission" date="2019-11" db="EMBL/GenBank/DDBJ databases">
        <title>Pseudooceanicola pacifica sp. nov., isolated from deep-sea sediment of the Pacific Ocean.</title>
        <authorList>
            <person name="Lyu L."/>
        </authorList>
    </citation>
    <scope>NUCLEOTIDE SEQUENCE [LARGE SCALE GENOMIC DNA]</scope>
    <source>
        <strain evidence="5 6">216_PA32_1</strain>
    </source>
</reference>
<dbReference type="InterPro" id="IPR018060">
    <property type="entry name" value="HTH_AraC"/>
</dbReference>
<dbReference type="PROSITE" id="PS01124">
    <property type="entry name" value="HTH_ARAC_FAMILY_2"/>
    <property type="match status" value="1"/>
</dbReference>
<dbReference type="InterPro" id="IPR009057">
    <property type="entry name" value="Homeodomain-like_sf"/>
</dbReference>
<dbReference type="SUPFAM" id="SSF46689">
    <property type="entry name" value="Homeodomain-like"/>
    <property type="match status" value="1"/>
</dbReference>
<organism evidence="5 6">
    <name type="scientific">Pseudooceanicola pacificus</name>
    <dbReference type="NCBI Taxonomy" id="2676438"/>
    <lineage>
        <taxon>Bacteria</taxon>
        <taxon>Pseudomonadati</taxon>
        <taxon>Pseudomonadota</taxon>
        <taxon>Alphaproteobacteria</taxon>
        <taxon>Rhodobacterales</taxon>
        <taxon>Paracoccaceae</taxon>
        <taxon>Pseudooceanicola</taxon>
    </lineage>
</organism>
<evidence type="ECO:0000256" key="1">
    <source>
        <dbReference type="ARBA" id="ARBA00023015"/>
    </source>
</evidence>
<proteinExistence type="predicted"/>
<dbReference type="Proteomes" id="UP000443843">
    <property type="component" value="Unassembled WGS sequence"/>
</dbReference>
<feature type="domain" description="HTH araC/xylS-type" evidence="4">
    <location>
        <begin position="165"/>
        <end position="267"/>
    </location>
</feature>
<keyword evidence="1" id="KW-0805">Transcription regulation</keyword>
<dbReference type="GO" id="GO:0003700">
    <property type="term" value="F:DNA-binding transcription factor activity"/>
    <property type="evidence" value="ECO:0007669"/>
    <property type="project" value="InterPro"/>
</dbReference>
<dbReference type="RefSeq" id="WP_160381577.1">
    <property type="nucleotide sequence ID" value="NZ_WNXQ01000002.1"/>
</dbReference>
<keyword evidence="2" id="KW-0238">DNA-binding</keyword>
<gene>
    <name evidence="5" type="ORF">GLS40_04700</name>
</gene>
<evidence type="ECO:0000256" key="3">
    <source>
        <dbReference type="ARBA" id="ARBA00023163"/>
    </source>
</evidence>
<sequence length="270" mass="29287">MNSPVPRPQPLPPRLTTLAQLSRGTAWRLELQHIVDQDLFIWTTRGQGVAHLMGRRRGLGVHNALLVPAGSLLALDIGRQGFAQVVTMAPGSVPGLPREAQLLRIRDVQMQGELTSILDAMQREQNANRPLGDEAARAHAMLLSVWFRRAMTALLEPDARHSASDRLVTAFAALVARQFRTGKSMAAYAEALDVTPTHLTRVCKQTGGLTAADILTECTLHAARSELADSDRAIRDIAAGLGFASAAYFTRFIQHHTGRTPSALRVGKAA</sequence>
<dbReference type="PANTHER" id="PTHR43280:SF32">
    <property type="entry name" value="TRANSCRIPTIONAL REGULATORY PROTEIN"/>
    <property type="match status" value="1"/>
</dbReference>
<dbReference type="Gene3D" id="1.10.10.60">
    <property type="entry name" value="Homeodomain-like"/>
    <property type="match status" value="1"/>
</dbReference>
<evidence type="ECO:0000256" key="2">
    <source>
        <dbReference type="ARBA" id="ARBA00023125"/>
    </source>
</evidence>
<keyword evidence="6" id="KW-1185">Reference proteome</keyword>
<keyword evidence="3" id="KW-0804">Transcription</keyword>
<evidence type="ECO:0000313" key="5">
    <source>
        <dbReference type="EMBL" id="MWB77316.1"/>
    </source>
</evidence>
<dbReference type="EMBL" id="WNXQ01000002">
    <property type="protein sequence ID" value="MWB77316.1"/>
    <property type="molecule type" value="Genomic_DNA"/>
</dbReference>
<name>A0A844VZT6_9RHOB</name>
<comment type="caution">
    <text evidence="5">The sequence shown here is derived from an EMBL/GenBank/DDBJ whole genome shotgun (WGS) entry which is preliminary data.</text>
</comment>
<dbReference type="Pfam" id="PF12833">
    <property type="entry name" value="HTH_18"/>
    <property type="match status" value="1"/>
</dbReference>
<evidence type="ECO:0000259" key="4">
    <source>
        <dbReference type="PROSITE" id="PS01124"/>
    </source>
</evidence>
<accession>A0A844VZT6</accession>
<protein>
    <submittedName>
        <fullName evidence="5">Helix-turn-helix domain-containing protein</fullName>
    </submittedName>
</protein>
<dbReference type="PANTHER" id="PTHR43280">
    <property type="entry name" value="ARAC-FAMILY TRANSCRIPTIONAL REGULATOR"/>
    <property type="match status" value="1"/>
</dbReference>